<proteinExistence type="predicted"/>
<comment type="caution">
    <text evidence="1">The sequence shown here is derived from an EMBL/GenBank/DDBJ whole genome shotgun (WGS) entry which is preliminary data.</text>
</comment>
<organism evidence="1 2">
    <name type="scientific">Cymbomonas tetramitiformis</name>
    <dbReference type="NCBI Taxonomy" id="36881"/>
    <lineage>
        <taxon>Eukaryota</taxon>
        <taxon>Viridiplantae</taxon>
        <taxon>Chlorophyta</taxon>
        <taxon>Pyramimonadophyceae</taxon>
        <taxon>Pyramimonadales</taxon>
        <taxon>Pyramimonadaceae</taxon>
        <taxon>Cymbomonas</taxon>
    </lineage>
</organism>
<accession>A0AAE0GA75</accession>
<keyword evidence="2" id="KW-1185">Reference proteome</keyword>
<sequence>MSESPVEMLDARVKAEEDDPEQVAFRAQMKALCERRLSLALQADLKAAEEKGDEEAKKHTIKMQQVARRKSFIADETARKAAEVAAIAMAIRQTDALVQQQAETPEQVAHRAQMKAMCERRLSLALNADIKAAEEKGDEETKEKVVQMQRVARRKSMVADSAAQEAVKVAAVVSAIRQTDALIQQQAETPEQIAHRAQMKALCERRLSLALNADIKAAEEKGDEETKEKVVQMQRVARRKSVVADSAAQEAVKVAAVVSAIRQTDALIQQQAETPEQIAHRAQMKAMCERRLSLALNADIKAAEEKMKALCERRLSLALNADIKAAEEKGDEETKEKVVQMQRVARRKSVVADSAAQEAVKVAAVVSAIRQTDALIQQQAETPEQIAHRAQMKAMCERRLSLALNADIKAAEEKGDKETKEKVVQMQRVARRKSVVADSAAQEAVKVAAVVSAIRQTDALIQQQAETPEQIAHRAQMKALCERRLSLALNADIKAAEEKGDEETKEKVVQMQRVARRKSVVADSAAQEAVKVAAVVSAIRQTDALIQQQAETPEQIAHRAQMKAMCERRLSLALNADIKAAEEKGDEETKEKVVQMQRVARRKSVVADSTAQEAVKVAAIASAIRQTDALIQQQAETPEQIAHRAQMKAMCERRLALALHEDVKAAEEKGDDEAKTSAIKMATVARRKSVVADSAAQKALEDMLKARDAEVPE</sequence>
<evidence type="ECO:0000313" key="1">
    <source>
        <dbReference type="EMBL" id="KAK3274272.1"/>
    </source>
</evidence>
<protein>
    <submittedName>
        <fullName evidence="1">Uncharacterized protein</fullName>
    </submittedName>
</protein>
<dbReference type="AlphaFoldDB" id="A0AAE0GA75"/>
<name>A0AAE0GA75_9CHLO</name>
<evidence type="ECO:0000313" key="2">
    <source>
        <dbReference type="Proteomes" id="UP001190700"/>
    </source>
</evidence>
<dbReference type="EMBL" id="LGRX02007821">
    <property type="protein sequence ID" value="KAK3274272.1"/>
    <property type="molecule type" value="Genomic_DNA"/>
</dbReference>
<reference evidence="1 2" key="1">
    <citation type="journal article" date="2015" name="Genome Biol. Evol.">
        <title>Comparative Genomics of a Bacterivorous Green Alga Reveals Evolutionary Causalities and Consequences of Phago-Mixotrophic Mode of Nutrition.</title>
        <authorList>
            <person name="Burns J.A."/>
            <person name="Paasch A."/>
            <person name="Narechania A."/>
            <person name="Kim E."/>
        </authorList>
    </citation>
    <scope>NUCLEOTIDE SEQUENCE [LARGE SCALE GENOMIC DNA]</scope>
    <source>
        <strain evidence="1 2">PLY_AMNH</strain>
    </source>
</reference>
<gene>
    <name evidence="1" type="ORF">CYMTET_17538</name>
</gene>
<dbReference type="Proteomes" id="UP001190700">
    <property type="component" value="Unassembled WGS sequence"/>
</dbReference>